<dbReference type="PROSITE" id="PS50040">
    <property type="entry name" value="EF1G_C"/>
    <property type="match status" value="1"/>
</dbReference>
<dbReference type="SUPFAM" id="SSF53756">
    <property type="entry name" value="UDP-Glycosyltransferase/glycogen phosphorylase"/>
    <property type="match status" value="1"/>
</dbReference>
<dbReference type="FunFam" id="3.30.70.1020:FF:000002">
    <property type="entry name" value="Trehalose-6-phosphate synthase 2"/>
    <property type="match status" value="1"/>
</dbReference>
<dbReference type="PROSITE" id="PS50404">
    <property type="entry name" value="GST_NTER"/>
    <property type="match status" value="1"/>
</dbReference>
<organism evidence="10 11">
    <name type="scientific">Thamnidium elegans</name>
    <dbReference type="NCBI Taxonomy" id="101142"/>
    <lineage>
        <taxon>Eukaryota</taxon>
        <taxon>Fungi</taxon>
        <taxon>Fungi incertae sedis</taxon>
        <taxon>Mucoromycota</taxon>
        <taxon>Mucoromycotina</taxon>
        <taxon>Mucoromycetes</taxon>
        <taxon>Mucorales</taxon>
        <taxon>Mucorineae</taxon>
        <taxon>Mucoraceae</taxon>
        <taxon>Thamnidium</taxon>
    </lineage>
</organism>
<dbReference type="SUPFAM" id="SSF56784">
    <property type="entry name" value="HAD-like"/>
    <property type="match status" value="1"/>
</dbReference>
<dbReference type="Gene3D" id="3.30.70.1020">
    <property type="entry name" value="Trehalose-6-phosphate phosphatase related protein, domain 2"/>
    <property type="match status" value="1"/>
</dbReference>
<dbReference type="Gene3D" id="3.40.50.1000">
    <property type="entry name" value="HAD superfamily/HAD-like"/>
    <property type="match status" value="1"/>
</dbReference>
<keyword evidence="11" id="KW-1185">Reference proteome</keyword>
<comment type="caution">
    <text evidence="10">The sequence shown here is derived from an EMBL/GenBank/DDBJ whole genome shotgun (WGS) entry which is preliminary data.</text>
</comment>
<dbReference type="InterPro" id="IPR036412">
    <property type="entry name" value="HAD-like_sf"/>
</dbReference>
<dbReference type="InterPro" id="IPR036249">
    <property type="entry name" value="Thioredoxin-like_sf"/>
</dbReference>
<dbReference type="InterPro" id="IPR004046">
    <property type="entry name" value="GST_C"/>
</dbReference>
<evidence type="ECO:0000256" key="6">
    <source>
        <dbReference type="SAM" id="MobiDB-lite"/>
    </source>
</evidence>
<dbReference type="SUPFAM" id="SSF89942">
    <property type="entry name" value="eEF1-gamma domain"/>
    <property type="match status" value="1"/>
</dbReference>
<dbReference type="PANTHER" id="PTHR10788">
    <property type="entry name" value="TREHALOSE-6-PHOSPHATE SYNTHASE"/>
    <property type="match status" value="1"/>
</dbReference>
<dbReference type="FunFam" id="1.20.1050.10:FF:000006">
    <property type="entry name" value="Elongation factor 1 gamma"/>
    <property type="match status" value="1"/>
</dbReference>
<dbReference type="Pfam" id="PF02798">
    <property type="entry name" value="GST_N"/>
    <property type="match status" value="1"/>
</dbReference>
<dbReference type="InterPro" id="IPR003337">
    <property type="entry name" value="Trehalose_PPase"/>
</dbReference>
<feature type="domain" description="GST N-terminal" evidence="8">
    <location>
        <begin position="3"/>
        <end position="82"/>
    </location>
</feature>
<dbReference type="SUPFAM" id="SSF52833">
    <property type="entry name" value="Thioredoxin-like"/>
    <property type="match status" value="1"/>
</dbReference>
<dbReference type="Proteomes" id="UP000613177">
    <property type="component" value="Unassembled WGS sequence"/>
</dbReference>
<dbReference type="PROSITE" id="PS50405">
    <property type="entry name" value="GST_CTER"/>
    <property type="match status" value="1"/>
</dbReference>
<dbReference type="GO" id="GO:0004805">
    <property type="term" value="F:trehalose-phosphatase activity"/>
    <property type="evidence" value="ECO:0007669"/>
    <property type="project" value="TreeGrafter"/>
</dbReference>
<evidence type="ECO:0000313" key="10">
    <source>
        <dbReference type="EMBL" id="KAG2236908.1"/>
    </source>
</evidence>
<dbReference type="SFLD" id="SFLDG00358">
    <property type="entry name" value="Main_(cytGST)"/>
    <property type="match status" value="1"/>
</dbReference>
<dbReference type="NCBIfam" id="NF011071">
    <property type="entry name" value="PRK14501.1"/>
    <property type="match status" value="1"/>
</dbReference>
<dbReference type="InterPro" id="IPR001662">
    <property type="entry name" value="EF1B_G_C"/>
</dbReference>
<dbReference type="CDD" id="cd03788">
    <property type="entry name" value="GT20_TPS"/>
    <property type="match status" value="1"/>
</dbReference>
<dbReference type="InterPro" id="IPR004045">
    <property type="entry name" value="Glutathione_S-Trfase_N"/>
</dbReference>
<dbReference type="GO" id="GO:0005829">
    <property type="term" value="C:cytosol"/>
    <property type="evidence" value="ECO:0007669"/>
    <property type="project" value="TreeGrafter"/>
</dbReference>
<keyword evidence="4 5" id="KW-0648">Protein biosynthesis</keyword>
<accession>A0A8H7SZ97</accession>
<evidence type="ECO:0000256" key="2">
    <source>
        <dbReference type="ARBA" id="ARBA00006330"/>
    </source>
</evidence>
<evidence type="ECO:0000259" key="9">
    <source>
        <dbReference type="PROSITE" id="PS50405"/>
    </source>
</evidence>
<dbReference type="GO" id="GO:0005992">
    <property type="term" value="P:trehalose biosynthetic process"/>
    <property type="evidence" value="ECO:0007669"/>
    <property type="project" value="InterPro"/>
</dbReference>
<dbReference type="CDD" id="cd03044">
    <property type="entry name" value="GST_N_EF1Bgamma"/>
    <property type="match status" value="1"/>
</dbReference>
<protein>
    <submittedName>
        <fullName evidence="10">Uncharacterized protein</fullName>
    </submittedName>
</protein>
<dbReference type="InterPro" id="IPR001830">
    <property type="entry name" value="Glyco_trans_20"/>
</dbReference>
<dbReference type="Pfam" id="PF02358">
    <property type="entry name" value="Trehalose_PPase"/>
    <property type="match status" value="1"/>
</dbReference>
<feature type="domain" description="GST C-terminal" evidence="9">
    <location>
        <begin position="87"/>
        <end position="213"/>
    </location>
</feature>
<evidence type="ECO:0000256" key="3">
    <source>
        <dbReference type="ARBA" id="ARBA00022768"/>
    </source>
</evidence>
<dbReference type="NCBIfam" id="TIGR00685">
    <property type="entry name" value="T6PP"/>
    <property type="match status" value="1"/>
</dbReference>
<dbReference type="EMBL" id="JAEPRE010000012">
    <property type="protein sequence ID" value="KAG2236908.1"/>
    <property type="molecule type" value="Genomic_DNA"/>
</dbReference>
<dbReference type="SUPFAM" id="SSF47616">
    <property type="entry name" value="GST C-terminal domain-like"/>
    <property type="match status" value="1"/>
</dbReference>
<comment type="similarity">
    <text evidence="2">In the C-terminal section; belongs to the trehalose phosphatase family.</text>
</comment>
<dbReference type="InterPro" id="IPR006379">
    <property type="entry name" value="HAD-SF_hydro_IIB"/>
</dbReference>
<feature type="compositionally biased region" description="Basic and acidic residues" evidence="6">
    <location>
        <begin position="220"/>
        <end position="239"/>
    </location>
</feature>
<dbReference type="Pfam" id="PF00647">
    <property type="entry name" value="EF1G"/>
    <property type="match status" value="1"/>
</dbReference>
<dbReference type="Gene3D" id="3.40.30.10">
    <property type="entry name" value="Glutaredoxin"/>
    <property type="match status" value="1"/>
</dbReference>
<dbReference type="Gene3D" id="3.40.50.2000">
    <property type="entry name" value="Glycogen Phosphorylase B"/>
    <property type="match status" value="2"/>
</dbReference>
<feature type="domain" description="EF-1-gamma C-terminal" evidence="7">
    <location>
        <begin position="256"/>
        <end position="415"/>
    </location>
</feature>
<evidence type="ECO:0000259" key="7">
    <source>
        <dbReference type="PROSITE" id="PS50040"/>
    </source>
</evidence>
<dbReference type="Pfam" id="PF00982">
    <property type="entry name" value="Glyco_transf_20"/>
    <property type="match status" value="1"/>
</dbReference>
<dbReference type="Gene3D" id="3.30.70.1010">
    <property type="entry name" value="Translation elongation factor EF1B, gamma chain, conserved domain"/>
    <property type="match status" value="1"/>
</dbReference>
<keyword evidence="3 5" id="KW-0251">Elongation factor</keyword>
<dbReference type="Gene3D" id="1.20.1050.10">
    <property type="match status" value="1"/>
</dbReference>
<dbReference type="SFLD" id="SFLDS00019">
    <property type="entry name" value="Glutathione_Transferase_(cytos"/>
    <property type="match status" value="1"/>
</dbReference>
<sequence length="1172" mass="133402">MSPIGTIKSYPNNPRVAKAQIAAAYNGLEINVEAFDLSKDRTPEFLKKFPMGKVPVFESDKVDLNESSAIGYYAASLKEDSALLGKTAVDKALVVQWMLFAETEISSHSSGWVLPLRGIWPYLKPNVDAAANNLKRALGALNTVLLTKTYLVGHEITYADIAVVTALISSYTQVLDKAARAEFKNVTRYFTTVTSKPLFQKYLGKITLCETPLKFVPAKKETKKKEAAPKKEAPKKKEAAPAAADEEEEPKPAPKAKNKLDLLPPSPFVLDAWKREYSNNETKDAIKWFWEHFDPEGYSIWKVDYKYNDELTLTFMSNNLIGGFYARIERAHKYAFGSLIVRGENNNNTISGYFVVRGQEVPFEIYDAADFASYNFTKIEPSQYEEKKEEFYKYLAWDFEDCVDASDRNQGRIIHVTHQIPFEISHDIKEDERLHWSFASRHGHAAMYAGMHSLIDEWETICIGWSGRIYENSDSCSEDVTRQEVDVSSLTTEEKASIRRQIEQEHNCMPLFLDNESIDGHYYGYCKTLLWPLFNYIVWNDATDGRIEQKQWNYYEAVNQKYADLVVEEYQTGDIIWIHDYHLLLVPNMVRAKLPKARIGLFVHSPFPSSELFRCLPKRQEILKGMLAANLVGFQTYANSRHFISTSTRVLGYESSPDGVEYEGHFCHVGTFPIGIDTDAVDSLRKSSDVVPKIKAIAEMYSDKKILVARDKLDLVQGVLQKLAAFEKFLIDYPQWQNKVVLIQVTSSDNVKNEHKVAEMVAHINGTYGSLEFTPVHHYHHQIHADEYYALLSSADAALITAVRDGMNTTCLEYVMCQQEKHGSLIVSELTGTAGSMGSALLVNPWDYSGVAKTIHDALTMTEEEKLTRHMQLLAHVKSNTTTFWAHSFIKMLLHTCLLSEQSKNTPKLKLDYLEDQYNSSKKRLLCFDYDGTLTPIKKTPMAATPPKDMLKYLEKLCQDPRNEVWVISGRDETALTNWLGHIENLGLSAEHGSFMRYPKCEKWINLTQDLDMGWKNDVVEIFNYYTERTTGSFVEHKRCALTWHYRLADPEYGPFQAKECKNHLEQAVLSKLPVEVLVGKKNLEVRPTCVNKGEIVNKLIASSSTPFDFIMCCGDDKTDEDMFKVLKKADIYEHQKFSVMVGSEDQQTQALWHLPTVSDVIESLKVMSGPS</sequence>
<dbReference type="SMART" id="SM01183">
    <property type="entry name" value="EF1G"/>
    <property type="match status" value="1"/>
</dbReference>
<dbReference type="PANTHER" id="PTHR10788:SF123">
    <property type="entry name" value="TREHALOSE-PHOSPHATASE"/>
    <property type="match status" value="1"/>
</dbReference>
<dbReference type="FunFam" id="3.40.50.2000:FF:000036">
    <property type="entry name" value="Alpha,alpha-trehalose-phosphate synthase subunit Tps2"/>
    <property type="match status" value="1"/>
</dbReference>
<dbReference type="InterPro" id="IPR010987">
    <property type="entry name" value="Glutathione-S-Trfase_C-like"/>
</dbReference>
<reference evidence="10" key="1">
    <citation type="submission" date="2021-01" db="EMBL/GenBank/DDBJ databases">
        <title>Metabolic potential, ecology and presence of endohyphal bacteria is reflected in genomic diversity of Mucoromycotina.</title>
        <authorList>
            <person name="Muszewska A."/>
            <person name="Okrasinska A."/>
            <person name="Steczkiewicz K."/>
            <person name="Drgas O."/>
            <person name="Orlowska M."/>
            <person name="Perlinska-Lenart U."/>
            <person name="Aleksandrzak-Piekarczyk T."/>
            <person name="Szatraj K."/>
            <person name="Zielenkiewicz U."/>
            <person name="Pilsyk S."/>
            <person name="Malc E."/>
            <person name="Mieczkowski P."/>
            <person name="Kruszewska J.S."/>
            <person name="Biernat P."/>
            <person name="Pawlowska J."/>
        </authorList>
    </citation>
    <scope>NUCLEOTIDE SEQUENCE</scope>
    <source>
        <strain evidence="10">WA0000018081</strain>
    </source>
</reference>
<name>A0A8H7SZ97_9FUNG</name>
<dbReference type="CDD" id="cd01627">
    <property type="entry name" value="HAD_TPP"/>
    <property type="match status" value="1"/>
</dbReference>
<dbReference type="InterPro" id="IPR036433">
    <property type="entry name" value="EF1B_G_C_sf"/>
</dbReference>
<gene>
    <name evidence="10" type="ORF">INT48_002721</name>
</gene>
<dbReference type="NCBIfam" id="TIGR01484">
    <property type="entry name" value="HAD-SF-IIB"/>
    <property type="match status" value="1"/>
</dbReference>
<evidence type="ECO:0000256" key="4">
    <source>
        <dbReference type="ARBA" id="ARBA00022917"/>
    </source>
</evidence>
<evidence type="ECO:0000313" key="11">
    <source>
        <dbReference type="Proteomes" id="UP000613177"/>
    </source>
</evidence>
<dbReference type="GO" id="GO:0005946">
    <property type="term" value="C:alpha,alpha-trehalose-phosphate synthase complex (UDP-forming)"/>
    <property type="evidence" value="ECO:0007669"/>
    <property type="project" value="TreeGrafter"/>
</dbReference>
<evidence type="ECO:0000256" key="5">
    <source>
        <dbReference type="PROSITE-ProRule" id="PRU00519"/>
    </source>
</evidence>
<dbReference type="InterPro" id="IPR023214">
    <property type="entry name" value="HAD_sf"/>
</dbReference>
<dbReference type="GO" id="GO:0003746">
    <property type="term" value="F:translation elongation factor activity"/>
    <property type="evidence" value="ECO:0007669"/>
    <property type="project" value="UniProtKB-UniRule"/>
</dbReference>
<evidence type="ECO:0000259" key="8">
    <source>
        <dbReference type="PROSITE" id="PS50404"/>
    </source>
</evidence>
<evidence type="ECO:0000256" key="1">
    <source>
        <dbReference type="ARBA" id="ARBA00005409"/>
    </source>
</evidence>
<dbReference type="CDD" id="cd03181">
    <property type="entry name" value="GST_C_EF1Bgamma_like"/>
    <property type="match status" value="1"/>
</dbReference>
<dbReference type="InterPro" id="IPR036282">
    <property type="entry name" value="Glutathione-S-Trfase_C_sf"/>
</dbReference>
<dbReference type="FunFam" id="3.30.70.1010:FF:000001">
    <property type="entry name" value="Elongation factor 1-gamma 1"/>
    <property type="match status" value="1"/>
</dbReference>
<dbReference type="AlphaFoldDB" id="A0A8H7SZ97"/>
<dbReference type="InterPro" id="IPR040079">
    <property type="entry name" value="Glutathione_S-Trfase"/>
</dbReference>
<dbReference type="FunFam" id="3.40.50.1000:FF:000052">
    <property type="entry name" value="Alpha,alpha-trehalose-phosphate synthase [UDP-forming] 6"/>
    <property type="match status" value="1"/>
</dbReference>
<feature type="region of interest" description="Disordered" evidence="6">
    <location>
        <begin position="220"/>
        <end position="262"/>
    </location>
</feature>
<comment type="similarity">
    <text evidence="1">In the N-terminal section; belongs to the glycosyltransferase 20 family.</text>
</comment>
<dbReference type="GO" id="GO:0003825">
    <property type="term" value="F:alpha,alpha-trehalose-phosphate synthase (UDP-forming) activity"/>
    <property type="evidence" value="ECO:0007669"/>
    <property type="project" value="TreeGrafter"/>
</dbReference>
<dbReference type="Pfam" id="PF00043">
    <property type="entry name" value="GST_C"/>
    <property type="match status" value="1"/>
</dbReference>
<proteinExistence type="inferred from homology"/>